<dbReference type="InterPro" id="IPR036179">
    <property type="entry name" value="Ig-like_dom_sf"/>
</dbReference>
<dbReference type="InterPro" id="IPR007110">
    <property type="entry name" value="Ig-like_dom"/>
</dbReference>
<feature type="compositionally biased region" description="Polar residues" evidence="3">
    <location>
        <begin position="1356"/>
        <end position="1370"/>
    </location>
</feature>
<evidence type="ECO:0000256" key="1">
    <source>
        <dbReference type="ARBA" id="ARBA00023157"/>
    </source>
</evidence>
<reference evidence="5" key="1">
    <citation type="submission" date="2020-04" db="EMBL/GenBank/DDBJ databases">
        <authorList>
            <person name="Neveu A P."/>
        </authorList>
    </citation>
    <scope>NUCLEOTIDE SEQUENCE</scope>
    <source>
        <tissue evidence="5">Whole embryo</tissue>
    </source>
</reference>
<feature type="domain" description="Ig-like" evidence="4">
    <location>
        <begin position="1386"/>
        <end position="1511"/>
    </location>
</feature>
<protein>
    <submittedName>
        <fullName evidence="5">Uncharacterized protein LOC100184276</fullName>
    </submittedName>
</protein>
<dbReference type="SMART" id="SM00408">
    <property type="entry name" value="IGc2"/>
    <property type="match status" value="4"/>
</dbReference>
<feature type="compositionally biased region" description="Low complexity" evidence="3">
    <location>
        <begin position="235"/>
        <end position="250"/>
    </location>
</feature>
<dbReference type="EMBL" id="LR786999">
    <property type="protein sequence ID" value="CAB3262861.1"/>
    <property type="molecule type" value="mRNA"/>
</dbReference>
<dbReference type="InterPro" id="IPR003598">
    <property type="entry name" value="Ig_sub2"/>
</dbReference>
<feature type="region of interest" description="Disordered" evidence="3">
    <location>
        <begin position="1343"/>
        <end position="1370"/>
    </location>
</feature>
<feature type="compositionally biased region" description="Low complexity" evidence="3">
    <location>
        <begin position="257"/>
        <end position="280"/>
    </location>
</feature>
<dbReference type="SUPFAM" id="SSF48726">
    <property type="entry name" value="Immunoglobulin"/>
    <property type="match status" value="4"/>
</dbReference>
<accession>A0A6F9DI34</accession>
<feature type="region of interest" description="Disordered" evidence="3">
    <location>
        <begin position="651"/>
        <end position="679"/>
    </location>
</feature>
<feature type="domain" description="Ig-like" evidence="4">
    <location>
        <begin position="75"/>
        <end position="170"/>
    </location>
</feature>
<evidence type="ECO:0000256" key="2">
    <source>
        <dbReference type="ARBA" id="ARBA00023319"/>
    </source>
</evidence>
<evidence type="ECO:0000256" key="3">
    <source>
        <dbReference type="SAM" id="MobiDB-lite"/>
    </source>
</evidence>
<organism evidence="5">
    <name type="scientific">Phallusia mammillata</name>
    <dbReference type="NCBI Taxonomy" id="59560"/>
    <lineage>
        <taxon>Eukaryota</taxon>
        <taxon>Metazoa</taxon>
        <taxon>Chordata</taxon>
        <taxon>Tunicata</taxon>
        <taxon>Ascidiacea</taxon>
        <taxon>Phlebobranchia</taxon>
        <taxon>Ascidiidae</taxon>
        <taxon>Phallusia</taxon>
    </lineage>
</organism>
<dbReference type="InterPro" id="IPR013098">
    <property type="entry name" value="Ig_I-set"/>
</dbReference>
<feature type="compositionally biased region" description="Polar residues" evidence="3">
    <location>
        <begin position="651"/>
        <end position="664"/>
    </location>
</feature>
<dbReference type="Gene3D" id="2.60.40.10">
    <property type="entry name" value="Immunoglobulins"/>
    <property type="match status" value="4"/>
</dbReference>
<proteinExistence type="evidence at transcript level"/>
<feature type="region of interest" description="Disordered" evidence="3">
    <location>
        <begin position="343"/>
        <end position="366"/>
    </location>
</feature>
<feature type="region of interest" description="Disordered" evidence="3">
    <location>
        <begin position="854"/>
        <end position="874"/>
    </location>
</feature>
<feature type="region of interest" description="Disordered" evidence="3">
    <location>
        <begin position="198"/>
        <end position="313"/>
    </location>
</feature>
<feature type="domain" description="Ig-like" evidence="4">
    <location>
        <begin position="365"/>
        <end position="463"/>
    </location>
</feature>
<dbReference type="SMART" id="SM00409">
    <property type="entry name" value="IG"/>
    <property type="match status" value="4"/>
</dbReference>
<dbReference type="Pfam" id="PF07679">
    <property type="entry name" value="I-set"/>
    <property type="match status" value="3"/>
</dbReference>
<name>A0A6F9DI34_9ASCI</name>
<dbReference type="FunFam" id="2.60.40.10:FF:000032">
    <property type="entry name" value="palladin isoform X1"/>
    <property type="match status" value="2"/>
</dbReference>
<dbReference type="InterPro" id="IPR013783">
    <property type="entry name" value="Ig-like_fold"/>
</dbReference>
<feature type="compositionally biased region" description="Polar residues" evidence="3">
    <location>
        <begin position="854"/>
        <end position="864"/>
    </location>
</feature>
<feature type="domain" description="Ig-like" evidence="4">
    <location>
        <begin position="745"/>
        <end position="834"/>
    </location>
</feature>
<evidence type="ECO:0000259" key="4">
    <source>
        <dbReference type="PROSITE" id="PS50835"/>
    </source>
</evidence>
<evidence type="ECO:0000313" key="5">
    <source>
        <dbReference type="EMBL" id="CAB3262861.1"/>
    </source>
</evidence>
<feature type="region of interest" description="Disordered" evidence="3">
    <location>
        <begin position="1017"/>
        <end position="1036"/>
    </location>
</feature>
<keyword evidence="2" id="KW-0393">Immunoglobulin domain</keyword>
<dbReference type="PANTHER" id="PTHR47633">
    <property type="entry name" value="IMMUNOGLOBULIN"/>
    <property type="match status" value="1"/>
</dbReference>
<sequence>MQRQEGFMRDECDANNRLHVRSSMTGKEFTIQRSEVSRLVGNYITQSDIDPSLNDTPILSRTKQIKELDDDLIRPSFIQKPKIQSVLSEAHARFDCLFVASPRPSVVWLHSDAEIKANSAKYKTTLERDMFSYQAFLEIQSCQSNDAGTYKVVVRNREGEATASVPLVVTERSNVELPHTDTTSSHRKSEMKLNLDSMTHLDSGNEGLLPRTNGATPRQPYSPRKYYERRARGGRTSSLSEPSRTSSSTPCGRTHSLSRSSEMEQSMSSISTLSSLSGGSPPQDKLSMLQSDQEASDQGDIESPITHSSRQSCIKTQISNEGVSVALFRRDDTDTSGIETLHSSRTSVKRDHSVSPLKNSNRGVPPVVISELPENVSVNTGDAISLTCSVSGRPRPKVLWMRDAEDVRNAAHYSFEEALRSTEDKLTYDFMLSLVDAQREHSGTYTLSAFNLYGDVTSHTLLSVVDHMSKEEPNCNASNNDEYLERGCETLEDQSESDQNCVIDSDILVTEDETNAQLYSNNELEFEMGNGIRKILRSSECTKIDAEETLNLSITELTNETLEFRDDNKPETELFILSDDEKLECDKIAQNLQETGDVYIQTRIETNSPVNCSARCEESGLDGNTTFQHEPKGEICKASRFTVTKVENHIPNNLEDSVPTSTNNKETEYLSDSSEIEPPQELVTPIEDTNIIITEEQTEKPTKSIGYLGRIPTIEVEPVEDESNISEDLAESSDNETISDQSPLPYFTQELKNVTVLEGSNVELQCTTAFDDLKITWYKNAEQIINGRDGYFVESKDGHHRLTILDARWSEDEGIFTCQAETSTDVICTTSEVYVEMTKEKLYKILDFQQPTSTVTDENTSLDSTPELPQEQTNENLDDSIYHSAEESLDHFENSEDFMERHELSPILEEEEECISRASSSVRLSTEQISTSAQNPSIIFRRSSYDSLASFEAHEKLVASLPADALRIESDKPNETNTCPSDDSDEEYLEGACPSRASSACRPLAFTPDDMATRCRDFSDNEGGSRPGSVNSRRSLWRKGSKSDSFDLARCLEMDEESDATMTDNNYMSCDDDELLFTLDCHSDDNMPPVPENSSPVDDTLPAEIDNFPSTNNEEPVCETPACSYQDTVEHIVETTPVRTLSMDVLQPYTATIVKNEPLVEEESNERDELADEFLGYRYERSRADSVFDLKSLHERVKGLDVTESRRSSEGFESNESSEPCEDLCVDVNGNLKIVPAIEVREAPDSGEELIIPSPESLRSFPRRDIKSPVGKRGLTLDDVIRISAPAFDAVSSIADDFYSCVSSTATTPTCGFRTDECPSETGYQTPPEKANRPTELKYFETGSEDKETEYEDCSTPVNSPGHSEQTTATASGFETPPKFYYVIPPKFLGKKSIQITVMRGGCAIIACSVISHPEAKVAWYKDGRLMDIYNRVSQHIYNEPPKEWSDNFGNQGNWRPDWLCQLEDRDIGCPQQLDVHYVLKIQHLVPRDGGLYICKAWNSAGVATRIIRLSVE</sequence>
<dbReference type="PROSITE" id="PS50835">
    <property type="entry name" value="IG_LIKE"/>
    <property type="match status" value="4"/>
</dbReference>
<dbReference type="InterPro" id="IPR003599">
    <property type="entry name" value="Ig_sub"/>
</dbReference>
<keyword evidence="1" id="KW-1015">Disulfide bond</keyword>
<gene>
    <name evidence="5" type="primary">LOC100184276</name>
</gene>